<gene>
    <name evidence="6" type="ORF">ES1_10580</name>
</gene>
<dbReference type="Proteomes" id="UP000007050">
    <property type="component" value="Chromosome"/>
</dbReference>
<dbReference type="GO" id="GO:1901982">
    <property type="term" value="F:maltose binding"/>
    <property type="evidence" value="ECO:0007669"/>
    <property type="project" value="TreeGrafter"/>
</dbReference>
<feature type="signal peptide" evidence="5">
    <location>
        <begin position="1"/>
        <end position="21"/>
    </location>
</feature>
<name>D4MK11_9FIRM</name>
<dbReference type="InterPro" id="IPR006059">
    <property type="entry name" value="SBP"/>
</dbReference>
<protein>
    <submittedName>
        <fullName evidence="6">Maltose-binding periplasmic proteins/domains</fullName>
    </submittedName>
</protein>
<comment type="similarity">
    <text evidence="1">Belongs to the bacterial solute-binding protein 1 family.</text>
</comment>
<dbReference type="PROSITE" id="PS51257">
    <property type="entry name" value="PROKAR_LIPOPROTEIN"/>
    <property type="match status" value="1"/>
</dbReference>
<dbReference type="SUPFAM" id="SSF53850">
    <property type="entry name" value="Periplasmic binding protein-like II"/>
    <property type="match status" value="1"/>
</dbReference>
<dbReference type="CDD" id="cd13655">
    <property type="entry name" value="PBP2_oligosaccharide_1"/>
    <property type="match status" value="1"/>
</dbReference>
<keyword evidence="3 5" id="KW-0732">Signal</keyword>
<dbReference type="EMBL" id="FP929059">
    <property type="protein sequence ID" value="CBL34094.1"/>
    <property type="molecule type" value="Genomic_DNA"/>
</dbReference>
<dbReference type="AlphaFoldDB" id="D4MK11"/>
<dbReference type="GO" id="GO:0055052">
    <property type="term" value="C:ATP-binding cassette (ABC) transporter complex, substrate-binding subunit-containing"/>
    <property type="evidence" value="ECO:0007669"/>
    <property type="project" value="TreeGrafter"/>
</dbReference>
<evidence type="ECO:0000256" key="5">
    <source>
        <dbReference type="SAM" id="SignalP"/>
    </source>
</evidence>
<dbReference type="GO" id="GO:0042956">
    <property type="term" value="P:maltodextrin transmembrane transport"/>
    <property type="evidence" value="ECO:0007669"/>
    <property type="project" value="TreeGrafter"/>
</dbReference>
<dbReference type="BioCyc" id="ESIR717961:G136L-860-MONOMER"/>
<accession>D4MK11</accession>
<dbReference type="PANTHER" id="PTHR30061:SF50">
    <property type="entry name" value="MALTOSE_MALTODEXTRIN-BINDING PERIPLASMIC PROTEIN"/>
    <property type="match status" value="1"/>
</dbReference>
<dbReference type="PANTHER" id="PTHR30061">
    <property type="entry name" value="MALTOSE-BINDING PERIPLASMIC PROTEIN"/>
    <property type="match status" value="1"/>
</dbReference>
<evidence type="ECO:0000256" key="2">
    <source>
        <dbReference type="ARBA" id="ARBA00022448"/>
    </source>
</evidence>
<dbReference type="GO" id="GO:0015768">
    <property type="term" value="P:maltose transport"/>
    <property type="evidence" value="ECO:0007669"/>
    <property type="project" value="TreeGrafter"/>
</dbReference>
<evidence type="ECO:0000313" key="7">
    <source>
        <dbReference type="Proteomes" id="UP000007050"/>
    </source>
</evidence>
<dbReference type="HOGENOM" id="CLU_031285_17_3_9"/>
<dbReference type="Pfam" id="PF13416">
    <property type="entry name" value="SBP_bac_8"/>
    <property type="match status" value="1"/>
</dbReference>
<evidence type="ECO:0000256" key="3">
    <source>
        <dbReference type="ARBA" id="ARBA00022729"/>
    </source>
</evidence>
<dbReference type="PATRIC" id="fig|717961.3.peg.1156"/>
<reference evidence="6 7" key="2">
    <citation type="submission" date="2010-03" db="EMBL/GenBank/DDBJ databases">
        <authorList>
            <person name="Pajon A."/>
        </authorList>
    </citation>
    <scope>NUCLEOTIDE SEQUENCE [LARGE SCALE GENOMIC DNA]</scope>
    <source>
        <strain evidence="6 7">V10Sc8a</strain>
    </source>
</reference>
<feature type="compositionally biased region" description="Low complexity" evidence="4">
    <location>
        <begin position="27"/>
        <end position="59"/>
    </location>
</feature>
<reference evidence="6 7" key="1">
    <citation type="submission" date="2010-03" db="EMBL/GenBank/DDBJ databases">
        <title>The genome sequence of Eubacterium siraeum V10Sc8a.</title>
        <authorList>
            <consortium name="metaHIT consortium -- http://www.metahit.eu/"/>
            <person name="Pajon A."/>
            <person name="Turner K."/>
            <person name="Parkhill J."/>
            <person name="Duncan S."/>
            <person name="Flint H."/>
        </authorList>
    </citation>
    <scope>NUCLEOTIDE SEQUENCE [LARGE SCALE GENOMIC DNA]</scope>
    <source>
        <strain evidence="6 7">V10Sc8a</strain>
    </source>
</reference>
<feature type="region of interest" description="Disordered" evidence="4">
    <location>
        <begin position="27"/>
        <end position="64"/>
    </location>
</feature>
<keyword evidence="2" id="KW-0813">Transport</keyword>
<proteinExistence type="inferred from homology"/>
<sequence>MKYRKIMTAIASMTMAGVMLAGCSSNSTSGTSGTSSTDSGSAAGNSTASSGGSESTAGSEKVSLTVWGPQEDQELIKKMCDEFAAANPEKTYTFTYGVVSEADAQKEVNKDISAAADVFAFASDQTAILVNAGALYRVTKNKDQIVAENSEASISAASINGELYGYPYVSDTYFMYYDKSKLTEDDVKSIEGIMSKNIDGVTTNFAFNTDDGWYQAGFFFGAGCKLFGDDGTDPTKCDFNNERGYMVGEYLIDLVANPKFGANFDDSLVKAGFAEGTLAAAVSGVWNAGEIQKSLGDNYAATKLPEFKLSNGETVQMGSMANFKIMGVNAETKNPLDAMALAEWLTNKDNQKTRFEVRSYAPTNVELASDSATMNSNIAVGALAQQAKYSTVQTSIGQVQNYWTPAEAFGQEIIAGTCTKSNLQDKLNAYVEAVLATLS</sequence>
<organism evidence="6 7">
    <name type="scientific">[Eubacterium] siraeum V10Sc8a</name>
    <dbReference type="NCBI Taxonomy" id="717961"/>
    <lineage>
        <taxon>Bacteria</taxon>
        <taxon>Bacillati</taxon>
        <taxon>Bacillota</taxon>
        <taxon>Clostridia</taxon>
        <taxon>Eubacteriales</taxon>
        <taxon>Oscillospiraceae</taxon>
        <taxon>Oscillospiraceae incertae sedis</taxon>
    </lineage>
</organism>
<dbReference type="Gene3D" id="3.40.190.10">
    <property type="entry name" value="Periplasmic binding protein-like II"/>
    <property type="match status" value="2"/>
</dbReference>
<evidence type="ECO:0000256" key="4">
    <source>
        <dbReference type="SAM" id="MobiDB-lite"/>
    </source>
</evidence>
<dbReference type="KEGG" id="esr:ES1_10580"/>
<feature type="chain" id="PRO_5038848607" evidence="5">
    <location>
        <begin position="22"/>
        <end position="439"/>
    </location>
</feature>
<evidence type="ECO:0000256" key="1">
    <source>
        <dbReference type="ARBA" id="ARBA00008520"/>
    </source>
</evidence>
<evidence type="ECO:0000313" key="6">
    <source>
        <dbReference type="EMBL" id="CBL34094.1"/>
    </source>
</evidence>